<proteinExistence type="predicted"/>
<reference evidence="2 3" key="1">
    <citation type="submission" date="2018-07" db="EMBL/GenBank/DDBJ databases">
        <title>Genome analysis of Runella aurantiaca.</title>
        <authorList>
            <person name="Yang X."/>
        </authorList>
    </citation>
    <scope>NUCLEOTIDE SEQUENCE [LARGE SCALE GENOMIC DNA]</scope>
    <source>
        <strain evidence="2 3">YX9</strain>
    </source>
</reference>
<keyword evidence="1" id="KW-0812">Transmembrane</keyword>
<comment type="caution">
    <text evidence="2">The sequence shown here is derived from an EMBL/GenBank/DDBJ whole genome shotgun (WGS) entry which is preliminary data.</text>
</comment>
<evidence type="ECO:0000313" key="3">
    <source>
        <dbReference type="Proteomes" id="UP000253141"/>
    </source>
</evidence>
<keyword evidence="1" id="KW-0472">Membrane</keyword>
<keyword evidence="1" id="KW-1133">Transmembrane helix</keyword>
<feature type="transmembrane region" description="Helical" evidence="1">
    <location>
        <begin position="46"/>
        <end position="63"/>
    </location>
</feature>
<gene>
    <name evidence="2" type="ORF">DVG78_20150</name>
</gene>
<name>A0A369I303_9BACT</name>
<accession>A0A369I303</accession>
<dbReference type="OrthoDB" id="949287at2"/>
<evidence type="ECO:0000256" key="1">
    <source>
        <dbReference type="SAM" id="Phobius"/>
    </source>
</evidence>
<dbReference type="InterPro" id="IPR036163">
    <property type="entry name" value="HMA_dom_sf"/>
</dbReference>
<organism evidence="2 3">
    <name type="scientific">Runella aurantiaca</name>
    <dbReference type="NCBI Taxonomy" id="2282308"/>
    <lineage>
        <taxon>Bacteria</taxon>
        <taxon>Pseudomonadati</taxon>
        <taxon>Bacteroidota</taxon>
        <taxon>Cytophagia</taxon>
        <taxon>Cytophagales</taxon>
        <taxon>Spirosomataceae</taxon>
        <taxon>Runella</taxon>
    </lineage>
</organism>
<dbReference type="EMBL" id="QPIW01000019">
    <property type="protein sequence ID" value="RDB04099.1"/>
    <property type="molecule type" value="Genomic_DNA"/>
</dbReference>
<feature type="transmembrane region" description="Helical" evidence="1">
    <location>
        <begin position="75"/>
        <end position="95"/>
    </location>
</feature>
<keyword evidence="3" id="KW-1185">Reference proteome</keyword>
<dbReference type="SUPFAM" id="SSF55008">
    <property type="entry name" value="HMA, heavy metal-associated domain"/>
    <property type="match status" value="1"/>
</dbReference>
<evidence type="ECO:0000313" key="2">
    <source>
        <dbReference type="EMBL" id="RDB04099.1"/>
    </source>
</evidence>
<protein>
    <submittedName>
        <fullName evidence="2">Copper chaperone</fullName>
    </submittedName>
</protein>
<dbReference type="GO" id="GO:0046872">
    <property type="term" value="F:metal ion binding"/>
    <property type="evidence" value="ECO:0007669"/>
    <property type="project" value="InterPro"/>
</dbReference>
<sequence>MARIISITLNVGLTGLVHLLCCWVPLVVVLFNGASIGWLAEYRTPLIALQLAALAWSFYDLYLRPSHQAGLFEKRVFWIAVGLTVGLNLIPHRYFQAEEGQLAQAQFERIRSTRVAQFELKTPLKSVEKLNNTLQSVEGVVPSQIKLNDEVVSVRYYAGKTSDEAILATLRKQGYQVSMID</sequence>
<dbReference type="Gene3D" id="3.30.70.100">
    <property type="match status" value="1"/>
</dbReference>
<dbReference type="Proteomes" id="UP000253141">
    <property type="component" value="Unassembled WGS sequence"/>
</dbReference>
<dbReference type="RefSeq" id="WP_114462847.1">
    <property type="nucleotide sequence ID" value="NZ_QPIW01000019.1"/>
</dbReference>
<dbReference type="AlphaFoldDB" id="A0A369I303"/>
<feature type="transmembrane region" description="Helical" evidence="1">
    <location>
        <begin position="12"/>
        <end position="40"/>
    </location>
</feature>